<evidence type="ECO:0000313" key="6">
    <source>
        <dbReference type="EMBL" id="HIX36269.1"/>
    </source>
</evidence>
<dbReference type="EC" id="3.1.3.48" evidence="2"/>
<dbReference type="GO" id="GO:0004725">
    <property type="term" value="F:protein tyrosine phosphatase activity"/>
    <property type="evidence" value="ECO:0007669"/>
    <property type="project" value="UniProtKB-EC"/>
</dbReference>
<gene>
    <name evidence="6" type="ORF">H9738_00135</name>
</gene>
<dbReference type="InterPro" id="IPR016667">
    <property type="entry name" value="Caps_polysacc_synth_CpsB/CapC"/>
</dbReference>
<evidence type="ECO:0000256" key="3">
    <source>
        <dbReference type="ARBA" id="ARBA00022801"/>
    </source>
</evidence>
<dbReference type="Gene3D" id="3.20.20.140">
    <property type="entry name" value="Metal-dependent hydrolases"/>
    <property type="match status" value="1"/>
</dbReference>
<dbReference type="PANTHER" id="PTHR39181:SF1">
    <property type="entry name" value="TYROSINE-PROTEIN PHOSPHATASE YWQE"/>
    <property type="match status" value="1"/>
</dbReference>
<organism evidence="6 7">
    <name type="scientific">Candidatus Blautia pullistercoris</name>
    <dbReference type="NCBI Taxonomy" id="2838499"/>
    <lineage>
        <taxon>Bacteria</taxon>
        <taxon>Bacillati</taxon>
        <taxon>Bacillota</taxon>
        <taxon>Clostridia</taxon>
        <taxon>Lachnospirales</taxon>
        <taxon>Lachnospiraceae</taxon>
        <taxon>Blautia</taxon>
    </lineage>
</organism>
<comment type="catalytic activity">
    <reaction evidence="5">
        <text>O-phospho-L-tyrosyl-[protein] + H2O = L-tyrosyl-[protein] + phosphate</text>
        <dbReference type="Rhea" id="RHEA:10684"/>
        <dbReference type="Rhea" id="RHEA-COMP:10136"/>
        <dbReference type="Rhea" id="RHEA-COMP:20101"/>
        <dbReference type="ChEBI" id="CHEBI:15377"/>
        <dbReference type="ChEBI" id="CHEBI:43474"/>
        <dbReference type="ChEBI" id="CHEBI:46858"/>
        <dbReference type="ChEBI" id="CHEBI:61978"/>
        <dbReference type="EC" id="3.1.3.48"/>
    </reaction>
</comment>
<keyword evidence="4" id="KW-0904">Protein phosphatase</keyword>
<comment type="caution">
    <text evidence="6">The sequence shown here is derived from an EMBL/GenBank/DDBJ whole genome shotgun (WGS) entry which is preliminary data.</text>
</comment>
<evidence type="ECO:0000313" key="7">
    <source>
        <dbReference type="Proteomes" id="UP000824230"/>
    </source>
</evidence>
<reference evidence="6" key="1">
    <citation type="journal article" date="2021" name="PeerJ">
        <title>Extensive microbial diversity within the chicken gut microbiome revealed by metagenomics and culture.</title>
        <authorList>
            <person name="Gilroy R."/>
            <person name="Ravi A."/>
            <person name="Getino M."/>
            <person name="Pursley I."/>
            <person name="Horton D.L."/>
            <person name="Alikhan N.F."/>
            <person name="Baker D."/>
            <person name="Gharbi K."/>
            <person name="Hall N."/>
            <person name="Watson M."/>
            <person name="Adriaenssens E.M."/>
            <person name="Foster-Nyarko E."/>
            <person name="Jarju S."/>
            <person name="Secka A."/>
            <person name="Antonio M."/>
            <person name="Oren A."/>
            <person name="Chaudhuri R.R."/>
            <person name="La Ragione R."/>
            <person name="Hildebrand F."/>
            <person name="Pallen M.J."/>
        </authorList>
    </citation>
    <scope>NUCLEOTIDE SEQUENCE</scope>
    <source>
        <strain evidence="6">ChiHjej12B11-1927</strain>
    </source>
</reference>
<evidence type="ECO:0000256" key="4">
    <source>
        <dbReference type="ARBA" id="ARBA00022912"/>
    </source>
</evidence>
<evidence type="ECO:0000256" key="5">
    <source>
        <dbReference type="ARBA" id="ARBA00051722"/>
    </source>
</evidence>
<reference evidence="6" key="2">
    <citation type="submission" date="2021-04" db="EMBL/GenBank/DDBJ databases">
        <authorList>
            <person name="Gilroy R."/>
        </authorList>
    </citation>
    <scope>NUCLEOTIDE SEQUENCE</scope>
    <source>
        <strain evidence="6">ChiHjej12B11-1927</strain>
    </source>
</reference>
<dbReference type="Pfam" id="PF19567">
    <property type="entry name" value="CpsB_CapC"/>
    <property type="match status" value="1"/>
</dbReference>
<dbReference type="PANTHER" id="PTHR39181">
    <property type="entry name" value="TYROSINE-PROTEIN PHOSPHATASE YWQE"/>
    <property type="match status" value="1"/>
</dbReference>
<keyword evidence="3" id="KW-0378">Hydrolase</keyword>
<dbReference type="GO" id="GO:0030145">
    <property type="term" value="F:manganese ion binding"/>
    <property type="evidence" value="ECO:0007669"/>
    <property type="project" value="InterPro"/>
</dbReference>
<dbReference type="EMBL" id="DXFG01000005">
    <property type="protein sequence ID" value="HIX36269.1"/>
    <property type="molecule type" value="Genomic_DNA"/>
</dbReference>
<proteinExistence type="inferred from homology"/>
<dbReference type="InterPro" id="IPR016195">
    <property type="entry name" value="Pol/histidinol_Pase-like"/>
</dbReference>
<dbReference type="SUPFAM" id="SSF89550">
    <property type="entry name" value="PHP domain-like"/>
    <property type="match status" value="1"/>
</dbReference>
<evidence type="ECO:0000256" key="2">
    <source>
        <dbReference type="ARBA" id="ARBA00013064"/>
    </source>
</evidence>
<dbReference type="AlphaFoldDB" id="A0A9D1VJB7"/>
<evidence type="ECO:0000256" key="1">
    <source>
        <dbReference type="ARBA" id="ARBA00005750"/>
    </source>
</evidence>
<dbReference type="Proteomes" id="UP000824230">
    <property type="component" value="Unassembled WGS sequence"/>
</dbReference>
<sequence>MVDLHIHILPGIDDGAKSLKESVEMARMSAAGGVRAVSATSHGDFSFYEPEEYLENYGKKLEDFCRALKEEQIPLEVHRGMELMVNESLLKAGRKGPLPGYGGSRRLLVEFFFDISRTTALKWTDELLAMGYQIVLAHPERYDFAKRQPEALEGFWRRGVILQVNKGSILGELGRRAARTADWLLSRGMAGLVASDAHDPVLRTPDLEETARVLDIYYGSSASRILLERNPARILEGREL</sequence>
<name>A0A9D1VJB7_9FIRM</name>
<comment type="similarity">
    <text evidence="1">Belongs to the metallo-dependent hydrolases superfamily. CpsB/CapC family.</text>
</comment>
<dbReference type="PIRSF" id="PIRSF016557">
    <property type="entry name" value="Caps_synth_CpsB"/>
    <property type="match status" value="1"/>
</dbReference>
<accession>A0A9D1VJB7</accession>
<protein>
    <recommendedName>
        <fullName evidence="2">protein-tyrosine-phosphatase</fullName>
        <ecNumber evidence="2">3.1.3.48</ecNumber>
    </recommendedName>
</protein>